<feature type="signal peptide" evidence="1">
    <location>
        <begin position="1"/>
        <end position="26"/>
    </location>
</feature>
<protein>
    <submittedName>
        <fullName evidence="2">Phenylalanine--tRNA ligase beta subunit</fullName>
    </submittedName>
</protein>
<accession>A0AAE1HA25</accession>
<keyword evidence="1" id="KW-0732">Signal</keyword>
<evidence type="ECO:0000256" key="1">
    <source>
        <dbReference type="SAM" id="SignalP"/>
    </source>
</evidence>
<reference evidence="2" key="2">
    <citation type="journal article" date="2023" name="BMC Genomics">
        <title>Pest status, molecular evolution, and epigenetic factors derived from the genome assembly of Frankliniella fusca, a thysanopteran phytovirus vector.</title>
        <authorList>
            <person name="Catto M.A."/>
            <person name="Labadie P.E."/>
            <person name="Jacobson A.L."/>
            <person name="Kennedy G.G."/>
            <person name="Srinivasan R."/>
            <person name="Hunt B.G."/>
        </authorList>
    </citation>
    <scope>NUCLEOTIDE SEQUENCE</scope>
    <source>
        <strain evidence="2">PL_HMW_Pooled</strain>
    </source>
</reference>
<dbReference type="Proteomes" id="UP001219518">
    <property type="component" value="Unassembled WGS sequence"/>
</dbReference>
<evidence type="ECO:0000313" key="3">
    <source>
        <dbReference type="Proteomes" id="UP001219518"/>
    </source>
</evidence>
<keyword evidence="2" id="KW-0436">Ligase</keyword>
<proteinExistence type="predicted"/>
<reference evidence="2" key="1">
    <citation type="submission" date="2021-07" db="EMBL/GenBank/DDBJ databases">
        <authorList>
            <person name="Catto M.A."/>
            <person name="Jacobson A."/>
            <person name="Kennedy G."/>
            <person name="Labadie P."/>
            <person name="Hunt B.G."/>
            <person name="Srinivasan R."/>
        </authorList>
    </citation>
    <scope>NUCLEOTIDE SEQUENCE</scope>
    <source>
        <strain evidence="2">PL_HMW_Pooled</strain>
        <tissue evidence="2">Head</tissue>
    </source>
</reference>
<feature type="chain" id="PRO_5042186513" evidence="1">
    <location>
        <begin position="27"/>
        <end position="192"/>
    </location>
</feature>
<keyword evidence="3" id="KW-1185">Reference proteome</keyword>
<dbReference type="GO" id="GO:0016874">
    <property type="term" value="F:ligase activity"/>
    <property type="evidence" value="ECO:0007669"/>
    <property type="project" value="UniProtKB-KW"/>
</dbReference>
<comment type="caution">
    <text evidence="2">The sequence shown here is derived from an EMBL/GenBank/DDBJ whole genome shotgun (WGS) entry which is preliminary data.</text>
</comment>
<evidence type="ECO:0000313" key="2">
    <source>
        <dbReference type="EMBL" id="KAK3917609.1"/>
    </source>
</evidence>
<gene>
    <name evidence="2" type="ORF">KUF71_007088</name>
</gene>
<sequence length="192" mass="21063">MDSCQALRVFAVAAWLVFCILGGVLADTDKAKSISDALADADRYAGSYNDAYVANAWERAADGWVRGGYTLVSGDVHTDVRYVVDPSGEMRVMARRPGVAPAAAPGMSSASTTTALHHQLGRQLVGGHRPPFYRRLVRLGSLHDDEHFDDVDLDLDDDPVDDDDPFFFDLVPDNWNAAGPVDEWVRLMQVRV</sequence>
<dbReference type="AlphaFoldDB" id="A0AAE1HA25"/>
<organism evidence="2 3">
    <name type="scientific">Frankliniella fusca</name>
    <dbReference type="NCBI Taxonomy" id="407009"/>
    <lineage>
        <taxon>Eukaryota</taxon>
        <taxon>Metazoa</taxon>
        <taxon>Ecdysozoa</taxon>
        <taxon>Arthropoda</taxon>
        <taxon>Hexapoda</taxon>
        <taxon>Insecta</taxon>
        <taxon>Pterygota</taxon>
        <taxon>Neoptera</taxon>
        <taxon>Paraneoptera</taxon>
        <taxon>Thysanoptera</taxon>
        <taxon>Terebrantia</taxon>
        <taxon>Thripoidea</taxon>
        <taxon>Thripidae</taxon>
        <taxon>Frankliniella</taxon>
    </lineage>
</organism>
<name>A0AAE1HA25_9NEOP</name>
<dbReference type="EMBL" id="JAHWGI010000767">
    <property type="protein sequence ID" value="KAK3917609.1"/>
    <property type="molecule type" value="Genomic_DNA"/>
</dbReference>